<dbReference type="InterPro" id="IPR009060">
    <property type="entry name" value="UBA-like_sf"/>
</dbReference>
<sequence>MFKFCLQQKAAFRSASLRRYSTQPTGKTPIKLVAELRKLTEVSLAKAREALAASNNDVRAALQWLEKDASVSGAKKAAKLQGRDAREGLIGTSVLSRGTGVGEGPVRGGVRGAMVELNCETDFVARNELFGKLLADISHTAAFISENTSKHSDLSDAFEPLSIELLQDAPLLSSDASEPLRPAKQTVAEALQELVGKVGEKIYLRRALTAVIPSERILAGTAYHLSSYSHGAIRLASQGRISALLLTSSTGPSQKLNQLLSSPDFSKELFAIEDALARQVVGFPTLSIKPSSWCGSDDQLAAALLAQPFMMYSPSNGASVAEFLQQWAKTHKLTIAGPSLAVIPTAVAKWTVGESDNAAVVSVLSKEPGEQLLPSV</sequence>
<keyword evidence="3 6" id="KW-0648">Protein biosynthesis</keyword>
<dbReference type="PANTHER" id="PTHR11741:SF0">
    <property type="entry name" value="ELONGATION FACTOR TS, MITOCHONDRIAL"/>
    <property type="match status" value="1"/>
</dbReference>
<feature type="domain" description="Translation elongation factor EFTs/EF1B dimerisation" evidence="7">
    <location>
        <begin position="112"/>
        <end position="252"/>
    </location>
</feature>
<protein>
    <recommendedName>
        <fullName evidence="6">Elongation factor Ts, mitochondrial</fullName>
        <shortName evidence="6">EF-Ts</shortName>
        <shortName evidence="6">EF-TsMt</shortName>
    </recommendedName>
</protein>
<reference evidence="9" key="1">
    <citation type="submission" date="2024-04" db="EMBL/GenBank/DDBJ databases">
        <authorList>
            <person name="Shaw F."/>
            <person name="Minotto A."/>
        </authorList>
    </citation>
    <scope>NUCLEOTIDE SEQUENCE [LARGE SCALE GENOMIC DNA]</scope>
</reference>
<keyword evidence="4" id="KW-0809">Transit peptide</keyword>
<keyword evidence="2 6" id="KW-0251">Elongation factor</keyword>
<dbReference type="EMBL" id="OZ037944">
    <property type="protein sequence ID" value="CAL1694430.1"/>
    <property type="molecule type" value="Genomic_DNA"/>
</dbReference>
<organism evidence="8 9">
    <name type="scientific">Somion occarium</name>
    <dbReference type="NCBI Taxonomy" id="3059160"/>
    <lineage>
        <taxon>Eukaryota</taxon>
        <taxon>Fungi</taxon>
        <taxon>Dikarya</taxon>
        <taxon>Basidiomycota</taxon>
        <taxon>Agaricomycotina</taxon>
        <taxon>Agaricomycetes</taxon>
        <taxon>Polyporales</taxon>
        <taxon>Cerrenaceae</taxon>
        <taxon>Somion</taxon>
    </lineage>
</organism>
<evidence type="ECO:0000256" key="2">
    <source>
        <dbReference type="ARBA" id="ARBA00022768"/>
    </source>
</evidence>
<keyword evidence="5 6" id="KW-0496">Mitochondrion</keyword>
<evidence type="ECO:0000313" key="8">
    <source>
        <dbReference type="EMBL" id="CAL1694430.1"/>
    </source>
</evidence>
<evidence type="ECO:0000313" key="9">
    <source>
        <dbReference type="Proteomes" id="UP001497453"/>
    </source>
</evidence>
<proteinExistence type="inferred from homology"/>
<evidence type="ECO:0000256" key="3">
    <source>
        <dbReference type="ARBA" id="ARBA00022917"/>
    </source>
</evidence>
<evidence type="ECO:0000256" key="4">
    <source>
        <dbReference type="ARBA" id="ARBA00022946"/>
    </source>
</evidence>
<dbReference type="InterPro" id="IPR001816">
    <property type="entry name" value="Transl_elong_EFTs/EF1B"/>
</dbReference>
<dbReference type="Gene3D" id="1.10.8.10">
    <property type="entry name" value="DNA helicase RuvA subunit, C-terminal domain"/>
    <property type="match status" value="1"/>
</dbReference>
<comment type="function">
    <text evidence="6">Associates with the EF-Tu.GDP complex and induces the exchange of GDP to GTP. It remains bound to the aminoacyl-tRNA.EF-Tu.GTP complex up to the GTP hydrolysis stage on the ribosome.</text>
</comment>
<dbReference type="SUPFAM" id="SSF46934">
    <property type="entry name" value="UBA-like"/>
    <property type="match status" value="1"/>
</dbReference>
<dbReference type="Gene3D" id="3.30.479.20">
    <property type="entry name" value="Elongation factor Ts, dimerisation domain"/>
    <property type="match status" value="1"/>
</dbReference>
<dbReference type="HAMAP" id="MF_00050">
    <property type="entry name" value="EF_Ts"/>
    <property type="match status" value="1"/>
</dbReference>
<name>A0ABP1CFK1_9APHY</name>
<comment type="similarity">
    <text evidence="1 6">Belongs to the EF-Ts family.</text>
</comment>
<dbReference type="PROSITE" id="PS01127">
    <property type="entry name" value="EF_TS_2"/>
    <property type="match status" value="1"/>
</dbReference>
<dbReference type="InterPro" id="IPR036402">
    <property type="entry name" value="EF-Ts_dimer_sf"/>
</dbReference>
<dbReference type="InterPro" id="IPR018101">
    <property type="entry name" value="Transl_elong_Ts_CS"/>
</dbReference>
<evidence type="ECO:0000256" key="5">
    <source>
        <dbReference type="ARBA" id="ARBA00023128"/>
    </source>
</evidence>
<dbReference type="CDD" id="cd14275">
    <property type="entry name" value="UBA_EF-Ts"/>
    <property type="match status" value="1"/>
</dbReference>
<dbReference type="PANTHER" id="PTHR11741">
    <property type="entry name" value="ELONGATION FACTOR TS"/>
    <property type="match status" value="1"/>
</dbReference>
<keyword evidence="9" id="KW-1185">Reference proteome</keyword>
<accession>A0ABP1CFK1</accession>
<dbReference type="Pfam" id="PF00889">
    <property type="entry name" value="EF_TS"/>
    <property type="match status" value="1"/>
</dbReference>
<dbReference type="InterPro" id="IPR014039">
    <property type="entry name" value="Transl_elong_EFTs/EF1B_dimer"/>
</dbReference>
<evidence type="ECO:0000256" key="1">
    <source>
        <dbReference type="ARBA" id="ARBA00005532"/>
    </source>
</evidence>
<gene>
    <name evidence="6" type="primary">TSF1</name>
    <name evidence="8" type="ORF">GFSPODELE1_LOCUS301</name>
</gene>
<dbReference type="Proteomes" id="UP001497453">
    <property type="component" value="Chromosome 1"/>
</dbReference>
<evidence type="ECO:0000259" key="7">
    <source>
        <dbReference type="Pfam" id="PF00889"/>
    </source>
</evidence>
<evidence type="ECO:0000256" key="6">
    <source>
        <dbReference type="HAMAP-Rule" id="MF_03135"/>
    </source>
</evidence>
<comment type="subcellular location">
    <subcellularLocation>
        <location evidence="6">Mitochondrion</location>
    </subcellularLocation>
</comment>
<dbReference type="SUPFAM" id="SSF54713">
    <property type="entry name" value="Elongation factor Ts (EF-Ts), dimerisation domain"/>
    <property type="match status" value="1"/>
</dbReference>